<dbReference type="Proteomes" id="UP000193648">
    <property type="component" value="Unassembled WGS sequence"/>
</dbReference>
<comment type="caution">
    <text evidence="2">The sequence shown here is derived from an EMBL/GenBank/DDBJ whole genome shotgun (WGS) entry which is preliminary data.</text>
</comment>
<protein>
    <submittedName>
        <fullName evidence="2">Uncharacterized protein</fullName>
    </submittedName>
</protein>
<dbReference type="EMBL" id="MCFF01000014">
    <property type="protein sequence ID" value="ORZ19294.1"/>
    <property type="molecule type" value="Genomic_DNA"/>
</dbReference>
<reference evidence="2 3" key="1">
    <citation type="submission" date="2016-07" db="EMBL/GenBank/DDBJ databases">
        <title>Pervasive Adenine N6-methylation of Active Genes in Fungi.</title>
        <authorList>
            <consortium name="DOE Joint Genome Institute"/>
            <person name="Mondo S.J."/>
            <person name="Dannebaum R.O."/>
            <person name="Kuo R.C."/>
            <person name="Labutti K."/>
            <person name="Haridas S."/>
            <person name="Kuo A."/>
            <person name="Salamov A."/>
            <person name="Ahrendt S.R."/>
            <person name="Lipzen A."/>
            <person name="Sullivan W."/>
            <person name="Andreopoulos W.B."/>
            <person name="Clum A."/>
            <person name="Lindquist E."/>
            <person name="Daum C."/>
            <person name="Ramamoorthy G.K."/>
            <person name="Gryganskyi A."/>
            <person name="Culley D."/>
            <person name="Magnuson J.K."/>
            <person name="James T.Y."/>
            <person name="O'Malley M.A."/>
            <person name="Stajich J.E."/>
            <person name="Spatafora J.W."/>
            <person name="Visel A."/>
            <person name="Grigoriev I.V."/>
        </authorList>
    </citation>
    <scope>NUCLEOTIDE SEQUENCE [LARGE SCALE GENOMIC DNA]</scope>
    <source>
        <strain evidence="2 3">NRRL 3116</strain>
    </source>
</reference>
<organism evidence="2 3">
    <name type="scientific">Lobosporangium transversale</name>
    <dbReference type="NCBI Taxonomy" id="64571"/>
    <lineage>
        <taxon>Eukaryota</taxon>
        <taxon>Fungi</taxon>
        <taxon>Fungi incertae sedis</taxon>
        <taxon>Mucoromycota</taxon>
        <taxon>Mortierellomycotina</taxon>
        <taxon>Mortierellomycetes</taxon>
        <taxon>Mortierellales</taxon>
        <taxon>Mortierellaceae</taxon>
        <taxon>Lobosporangium</taxon>
    </lineage>
</organism>
<evidence type="ECO:0000313" key="3">
    <source>
        <dbReference type="Proteomes" id="UP000193648"/>
    </source>
</evidence>
<dbReference type="RefSeq" id="XP_021882462.1">
    <property type="nucleotide sequence ID" value="XM_022030842.1"/>
</dbReference>
<keyword evidence="1" id="KW-0732">Signal</keyword>
<dbReference type="InParanoid" id="A0A1Y2GR11"/>
<evidence type="ECO:0000313" key="2">
    <source>
        <dbReference type="EMBL" id="ORZ19294.1"/>
    </source>
</evidence>
<feature type="signal peptide" evidence="1">
    <location>
        <begin position="1"/>
        <end position="16"/>
    </location>
</feature>
<accession>A0A1Y2GR11</accession>
<dbReference type="GeneID" id="33572683"/>
<sequence>MSLLAALIGCLLVCQPKQRLPDKRNSANKMLKGKVPRWRVEAQSLPYSQYFLAEKKPQDFDHVKFLTWLQPSSLERRELTSEWLDKVIPALQSCSYKELQDSGNRLKREWNSKIASRGIFWSNLAESEKREQEKKERMARLKAGGEERLQAAEKFIIDETKKDFSKEVEESYNYDCNGVWRCVLMLMYLSLVHNRGCHK</sequence>
<gene>
    <name evidence="2" type="ORF">BCR41DRAFT_43124</name>
</gene>
<feature type="chain" id="PRO_5012530929" evidence="1">
    <location>
        <begin position="17"/>
        <end position="199"/>
    </location>
</feature>
<proteinExistence type="predicted"/>
<name>A0A1Y2GR11_9FUNG</name>
<dbReference type="OrthoDB" id="2439523at2759"/>
<dbReference type="AlphaFoldDB" id="A0A1Y2GR11"/>
<keyword evidence="3" id="KW-1185">Reference proteome</keyword>
<evidence type="ECO:0000256" key="1">
    <source>
        <dbReference type="SAM" id="SignalP"/>
    </source>
</evidence>